<keyword evidence="3" id="KW-1185">Reference proteome</keyword>
<dbReference type="InterPro" id="IPR029063">
    <property type="entry name" value="SAM-dependent_MTases_sf"/>
</dbReference>
<dbReference type="Pfam" id="PF13649">
    <property type="entry name" value="Methyltransf_25"/>
    <property type="match status" value="1"/>
</dbReference>
<dbReference type="RefSeq" id="WP_163666378.1">
    <property type="nucleotide sequence ID" value="NZ_QXHD01000004.1"/>
</dbReference>
<evidence type="ECO:0000259" key="1">
    <source>
        <dbReference type="Pfam" id="PF13649"/>
    </source>
</evidence>
<dbReference type="GO" id="GO:0008168">
    <property type="term" value="F:methyltransferase activity"/>
    <property type="evidence" value="ECO:0007669"/>
    <property type="project" value="UniProtKB-KW"/>
</dbReference>
<proteinExistence type="predicted"/>
<dbReference type="EMBL" id="QXHD01000004">
    <property type="protein sequence ID" value="NEZ61095.1"/>
    <property type="molecule type" value="Genomic_DNA"/>
</dbReference>
<dbReference type="Gene3D" id="3.40.50.150">
    <property type="entry name" value="Vaccinia Virus protein VP39"/>
    <property type="match status" value="1"/>
</dbReference>
<dbReference type="Proteomes" id="UP000481033">
    <property type="component" value="Unassembled WGS sequence"/>
</dbReference>
<evidence type="ECO:0000313" key="2">
    <source>
        <dbReference type="EMBL" id="NEZ61095.1"/>
    </source>
</evidence>
<feature type="domain" description="Methyltransferase" evidence="1">
    <location>
        <begin position="48"/>
        <end position="142"/>
    </location>
</feature>
<dbReference type="SUPFAM" id="SSF53335">
    <property type="entry name" value="S-adenosyl-L-methionine-dependent methyltransferases"/>
    <property type="match status" value="1"/>
</dbReference>
<organism evidence="2 3">
    <name type="scientific">Adonisia turfae CCMR0081</name>
    <dbReference type="NCBI Taxonomy" id="2292702"/>
    <lineage>
        <taxon>Bacteria</taxon>
        <taxon>Bacillati</taxon>
        <taxon>Cyanobacteriota</taxon>
        <taxon>Adonisia</taxon>
        <taxon>Adonisia turfae</taxon>
    </lineage>
</organism>
<reference evidence="2 3" key="1">
    <citation type="journal article" date="2020" name="Microb. Ecol.">
        <title>Ecogenomics of the Marine Benthic Filamentous Cyanobacterium Adonisia.</title>
        <authorList>
            <person name="Walter J.M."/>
            <person name="Coutinho F.H."/>
            <person name="Leomil L."/>
            <person name="Hargreaves P.I."/>
            <person name="Campeao M.E."/>
            <person name="Vieira V.V."/>
            <person name="Silva B.S."/>
            <person name="Fistarol G.O."/>
            <person name="Salomon P.S."/>
            <person name="Sawabe T."/>
            <person name="Mino S."/>
            <person name="Hosokawa M."/>
            <person name="Miyashita H."/>
            <person name="Maruyama F."/>
            <person name="van Verk M.C."/>
            <person name="Dutilh B.E."/>
            <person name="Thompson C.C."/>
            <person name="Thompson F.L."/>
        </authorList>
    </citation>
    <scope>NUCLEOTIDE SEQUENCE [LARGE SCALE GENOMIC DNA]</scope>
    <source>
        <strain evidence="2 3">CCMR0081</strain>
    </source>
</reference>
<keyword evidence="2" id="KW-0808">Transferase</keyword>
<comment type="caution">
    <text evidence="2">The sequence shown here is derived from an EMBL/GenBank/DDBJ whole genome shotgun (WGS) entry which is preliminary data.</text>
</comment>
<name>A0A6M0RY02_9CYAN</name>
<accession>A0A6M0RY02</accession>
<dbReference type="CDD" id="cd02440">
    <property type="entry name" value="AdoMet_MTases"/>
    <property type="match status" value="1"/>
</dbReference>
<gene>
    <name evidence="2" type="ORF">DXZ20_36765</name>
</gene>
<evidence type="ECO:0000313" key="3">
    <source>
        <dbReference type="Proteomes" id="UP000481033"/>
    </source>
</evidence>
<dbReference type="GO" id="GO:0032259">
    <property type="term" value="P:methylation"/>
    <property type="evidence" value="ECO:0007669"/>
    <property type="project" value="UniProtKB-KW"/>
</dbReference>
<protein>
    <submittedName>
        <fullName evidence="2">Class I SAM-dependent methyltransferase</fullName>
    </submittedName>
</protein>
<dbReference type="InterPro" id="IPR041698">
    <property type="entry name" value="Methyltransf_25"/>
</dbReference>
<dbReference type="AlphaFoldDB" id="A0A6M0RY02"/>
<sequence>MTTSVADHYANHLAPIYSWMVGDFEAACKQADNFYADLGLADGDGQIVADLGCGHGVHAVPLARRGYHVFAFDTSAQLLSELKAVVNDLPIKTIAADLTRFTDHLETERVSLVVCMGDTLPHLPSIDTVNVLIRDVALKLVPDGLLIFSFRDYSTHELTGTDRFIPVRADNHRIHTCFLEYRPDSVIVHDIVHSLIDSSWQTSVSAYPKLRLRPDSVIATAESHGFSLIHRTAIRGMVYLAFKLSANAIAG</sequence>
<keyword evidence="2" id="KW-0489">Methyltransferase</keyword>